<dbReference type="OMA" id="NNGCCCD"/>
<reference evidence="2" key="1">
    <citation type="submission" date="2019-11" db="EMBL/GenBank/DDBJ databases">
        <title>Bipolaris sorokiniana Genome sequencing.</title>
        <authorList>
            <person name="Wang H."/>
        </authorList>
    </citation>
    <scope>NUCLEOTIDE SEQUENCE</scope>
</reference>
<dbReference type="AlphaFoldDB" id="A0A8H5ZA93"/>
<dbReference type="Proteomes" id="UP000624244">
    <property type="component" value="Unassembled WGS sequence"/>
</dbReference>
<evidence type="ECO:0000256" key="1">
    <source>
        <dbReference type="SAM" id="SignalP"/>
    </source>
</evidence>
<protein>
    <submittedName>
        <fullName evidence="2">Uncharacterized protein</fullName>
    </submittedName>
</protein>
<evidence type="ECO:0000313" key="2">
    <source>
        <dbReference type="EMBL" id="KAF5846506.1"/>
    </source>
</evidence>
<feature type="chain" id="PRO_5034003746" evidence="1">
    <location>
        <begin position="19"/>
        <end position="84"/>
    </location>
</feature>
<evidence type="ECO:0000313" key="3">
    <source>
        <dbReference type="Proteomes" id="UP000624244"/>
    </source>
</evidence>
<organism evidence="2 3">
    <name type="scientific">Cochliobolus sativus</name>
    <name type="common">Common root rot and spot blotch fungus</name>
    <name type="synonym">Bipolaris sorokiniana</name>
    <dbReference type="NCBI Taxonomy" id="45130"/>
    <lineage>
        <taxon>Eukaryota</taxon>
        <taxon>Fungi</taxon>
        <taxon>Dikarya</taxon>
        <taxon>Ascomycota</taxon>
        <taxon>Pezizomycotina</taxon>
        <taxon>Dothideomycetes</taxon>
        <taxon>Pleosporomycetidae</taxon>
        <taxon>Pleosporales</taxon>
        <taxon>Pleosporineae</taxon>
        <taxon>Pleosporaceae</taxon>
        <taxon>Bipolaris</taxon>
    </lineage>
</organism>
<comment type="caution">
    <text evidence="2">The sequence shown here is derived from an EMBL/GenBank/DDBJ whole genome shotgun (WGS) entry which is preliminary data.</text>
</comment>
<accession>A0A8H5ZA93</accession>
<keyword evidence="1" id="KW-0732">Signal</keyword>
<name>A0A8H5ZA93_COCSA</name>
<feature type="signal peptide" evidence="1">
    <location>
        <begin position="1"/>
        <end position="18"/>
    </location>
</feature>
<gene>
    <name evidence="2" type="ORF">GGP41_004551</name>
</gene>
<dbReference type="EMBL" id="WNKQ01000015">
    <property type="protein sequence ID" value="KAF5846506.1"/>
    <property type="molecule type" value="Genomic_DNA"/>
</dbReference>
<sequence length="84" mass="8743">MKFILLLSTAIYTATVLAAPGAISLNRSFKTLASRADGGDSMHIACIECPCDGFTGACRCVNNGCCCDMTNPGQPPAGGWRKTV</sequence>
<proteinExistence type="predicted"/>